<keyword evidence="3" id="KW-1185">Reference proteome</keyword>
<protein>
    <submittedName>
        <fullName evidence="2">Uncharacterized protein</fullName>
    </submittedName>
</protein>
<comment type="caution">
    <text evidence="2">The sequence shown here is derived from an EMBL/GenBank/DDBJ whole genome shotgun (WGS) entry which is preliminary data.</text>
</comment>
<evidence type="ECO:0000256" key="1">
    <source>
        <dbReference type="SAM" id="MobiDB-lite"/>
    </source>
</evidence>
<name>A0AAV7TIC8_PLEWA</name>
<accession>A0AAV7TIC8</accession>
<gene>
    <name evidence="2" type="ORF">NDU88_000834</name>
</gene>
<reference evidence="2" key="1">
    <citation type="journal article" date="2022" name="bioRxiv">
        <title>Sequencing and chromosome-scale assembly of the giantPleurodeles waltlgenome.</title>
        <authorList>
            <person name="Brown T."/>
            <person name="Elewa A."/>
            <person name="Iarovenko S."/>
            <person name="Subramanian E."/>
            <person name="Araus A.J."/>
            <person name="Petzold A."/>
            <person name="Susuki M."/>
            <person name="Suzuki K.-i.T."/>
            <person name="Hayashi T."/>
            <person name="Toyoda A."/>
            <person name="Oliveira C."/>
            <person name="Osipova E."/>
            <person name="Leigh N.D."/>
            <person name="Simon A."/>
            <person name="Yun M.H."/>
        </authorList>
    </citation>
    <scope>NUCLEOTIDE SEQUENCE</scope>
    <source>
        <strain evidence="2">20211129_DDA</strain>
        <tissue evidence="2">Liver</tissue>
    </source>
</reference>
<evidence type="ECO:0000313" key="2">
    <source>
        <dbReference type="EMBL" id="KAJ1175547.1"/>
    </source>
</evidence>
<proteinExistence type="predicted"/>
<feature type="compositionally biased region" description="Basic and acidic residues" evidence="1">
    <location>
        <begin position="22"/>
        <end position="34"/>
    </location>
</feature>
<organism evidence="2 3">
    <name type="scientific">Pleurodeles waltl</name>
    <name type="common">Iberian ribbed newt</name>
    <dbReference type="NCBI Taxonomy" id="8319"/>
    <lineage>
        <taxon>Eukaryota</taxon>
        <taxon>Metazoa</taxon>
        <taxon>Chordata</taxon>
        <taxon>Craniata</taxon>
        <taxon>Vertebrata</taxon>
        <taxon>Euteleostomi</taxon>
        <taxon>Amphibia</taxon>
        <taxon>Batrachia</taxon>
        <taxon>Caudata</taxon>
        <taxon>Salamandroidea</taxon>
        <taxon>Salamandridae</taxon>
        <taxon>Pleurodelinae</taxon>
        <taxon>Pleurodeles</taxon>
    </lineage>
</organism>
<dbReference type="EMBL" id="JANPWB010000006">
    <property type="protein sequence ID" value="KAJ1175547.1"/>
    <property type="molecule type" value="Genomic_DNA"/>
</dbReference>
<feature type="compositionally biased region" description="Basic and acidic residues" evidence="1">
    <location>
        <begin position="1"/>
        <end position="14"/>
    </location>
</feature>
<evidence type="ECO:0000313" key="3">
    <source>
        <dbReference type="Proteomes" id="UP001066276"/>
    </source>
</evidence>
<dbReference type="Proteomes" id="UP001066276">
    <property type="component" value="Chromosome 3_2"/>
</dbReference>
<dbReference type="AlphaFoldDB" id="A0AAV7TIC8"/>
<feature type="region of interest" description="Disordered" evidence="1">
    <location>
        <begin position="1"/>
        <end position="42"/>
    </location>
</feature>
<sequence>MVSGRRQEKEDFEGRWCVQAEKPQRQQEKEEFEGRSPQPRTAQFKALKKWDTRAHHKAKEKMLKNHVGEAVNGWMDLRLYVRKKTWRTKVF</sequence>